<evidence type="ECO:0000313" key="3">
    <source>
        <dbReference type="Proteomes" id="UP000263377"/>
    </source>
</evidence>
<keyword evidence="3" id="KW-1185">Reference proteome</keyword>
<dbReference type="EMBL" id="QVIG01000001">
    <property type="protein sequence ID" value="RGD58183.1"/>
    <property type="molecule type" value="Genomic_DNA"/>
</dbReference>
<organism evidence="2 3">
    <name type="scientific">Kitasatospora xanthocidica</name>
    <dbReference type="NCBI Taxonomy" id="83382"/>
    <lineage>
        <taxon>Bacteria</taxon>
        <taxon>Bacillati</taxon>
        <taxon>Actinomycetota</taxon>
        <taxon>Actinomycetes</taxon>
        <taxon>Kitasatosporales</taxon>
        <taxon>Streptomycetaceae</taxon>
        <taxon>Kitasatospora</taxon>
    </lineage>
</organism>
<reference evidence="2 3" key="1">
    <citation type="submission" date="2018-08" db="EMBL/GenBank/DDBJ databases">
        <title>Diversity &amp; Physiological Properties of Lignin-Decomposing Actinobacteria from Soil.</title>
        <authorList>
            <person name="Roh S.G."/>
            <person name="Kim S.B."/>
        </authorList>
    </citation>
    <scope>NUCLEOTIDE SEQUENCE [LARGE SCALE GENOMIC DNA]</scope>
    <source>
        <strain evidence="2 3">MMS17-GH009</strain>
    </source>
</reference>
<evidence type="ECO:0000259" key="1">
    <source>
        <dbReference type="Pfam" id="PF03364"/>
    </source>
</evidence>
<accession>A0A372ZQQ8</accession>
<dbReference type="RefSeq" id="WP_117486832.1">
    <property type="nucleotide sequence ID" value="NZ_QVIG01000001.1"/>
</dbReference>
<dbReference type="Gene3D" id="3.30.530.20">
    <property type="match status" value="1"/>
</dbReference>
<dbReference type="InterPro" id="IPR023393">
    <property type="entry name" value="START-like_dom_sf"/>
</dbReference>
<dbReference type="PANTHER" id="PTHR33824">
    <property type="entry name" value="POLYKETIDE CYCLASE/DEHYDRASE AND LIPID TRANSPORT SUPERFAMILY PROTEIN"/>
    <property type="match status" value="1"/>
</dbReference>
<feature type="domain" description="Coenzyme Q-binding protein COQ10 START" evidence="1">
    <location>
        <begin position="10"/>
        <end position="131"/>
    </location>
</feature>
<sequence length="146" mass="16606">MSMVKESVDVAVPLHAAYNQWTLAEEFPRFMEGVDSVSRLDSRHNHWQTSIDGITREFDTEIVDQEPEELIAWRGMDGEAERKEVVTFRRLDPGHTRVTLAVDLRPAGPGEKAADVRGEVDRRVKGDLRRFKEYVEERARGRGGAG</sequence>
<dbReference type="CDD" id="cd07817">
    <property type="entry name" value="SRPBCC_8"/>
    <property type="match status" value="1"/>
</dbReference>
<dbReference type="AlphaFoldDB" id="A0A372ZQQ8"/>
<dbReference type="PANTHER" id="PTHR33824:SF7">
    <property type="entry name" value="POLYKETIDE CYCLASE_DEHYDRASE AND LIPID TRANSPORT SUPERFAMILY PROTEIN"/>
    <property type="match status" value="1"/>
</dbReference>
<name>A0A372ZQQ8_9ACTN</name>
<protein>
    <submittedName>
        <fullName evidence="2">SRPBCC family protein</fullName>
    </submittedName>
</protein>
<dbReference type="InterPro" id="IPR005031">
    <property type="entry name" value="COQ10_START"/>
</dbReference>
<evidence type="ECO:0000313" key="2">
    <source>
        <dbReference type="EMBL" id="RGD58183.1"/>
    </source>
</evidence>
<gene>
    <name evidence="2" type="ORF">DR950_10620</name>
</gene>
<dbReference type="SUPFAM" id="SSF55961">
    <property type="entry name" value="Bet v1-like"/>
    <property type="match status" value="1"/>
</dbReference>
<dbReference type="InterPro" id="IPR047137">
    <property type="entry name" value="ORF3"/>
</dbReference>
<comment type="caution">
    <text evidence="2">The sequence shown here is derived from an EMBL/GenBank/DDBJ whole genome shotgun (WGS) entry which is preliminary data.</text>
</comment>
<proteinExistence type="predicted"/>
<dbReference type="Proteomes" id="UP000263377">
    <property type="component" value="Unassembled WGS sequence"/>
</dbReference>
<dbReference type="Pfam" id="PF03364">
    <property type="entry name" value="Polyketide_cyc"/>
    <property type="match status" value="1"/>
</dbReference>